<protein>
    <recommendedName>
        <fullName evidence="6">Protein-lysine N-methyltransferase</fullName>
    </recommendedName>
</protein>
<comment type="subcellular location">
    <subcellularLocation>
        <location evidence="1">Cytoplasm</location>
    </subcellularLocation>
</comment>
<dbReference type="Pfam" id="PF10237">
    <property type="entry name" value="N6-adenineMlase"/>
    <property type="match status" value="1"/>
</dbReference>
<dbReference type="GO" id="GO:0016279">
    <property type="term" value="F:protein-lysine N-methyltransferase activity"/>
    <property type="evidence" value="ECO:0007669"/>
    <property type="project" value="InterPro"/>
</dbReference>
<dbReference type="InterPro" id="IPR019369">
    <property type="entry name" value="Efm5/EEF1AKMT1"/>
</dbReference>
<dbReference type="PANTHER" id="PTHR13200:SF0">
    <property type="entry name" value="EEF1A LYSINE METHYLTRANSFERASE 1"/>
    <property type="match status" value="1"/>
</dbReference>
<dbReference type="GO" id="GO:0003676">
    <property type="term" value="F:nucleic acid binding"/>
    <property type="evidence" value="ECO:0007669"/>
    <property type="project" value="InterPro"/>
</dbReference>
<evidence type="ECO:0000256" key="2">
    <source>
        <dbReference type="ARBA" id="ARBA00022490"/>
    </source>
</evidence>
<keyword evidence="4" id="KW-0808">Transferase</keyword>
<dbReference type="AlphaFoldDB" id="A0A7R9YEY6"/>
<sequence length="256" mass="28551">MDDEDKQIGVEELSAETLAALQAFLHSKDEANGVTEDFGLSQFWYTDETAQTLAQAVMNIADEAANAADGGDDEGGIAILCSPTCLKGMRDTPEGRSRKNVKILEYDRRFGETYPEEFVFYDVYDVEGLLREHPEMEHAYDAILADPPYTESETVVATLEGMRRMAKLPITPKDANGVPGVDFTPCVFVSALLSRDIFRDFGFRPTTYRLSFSSKFATPMYTYTNFEPLETFPLGSWLEDGEIGDQQNAIVQQQTA</sequence>
<dbReference type="GO" id="GO:0032259">
    <property type="term" value="P:methylation"/>
    <property type="evidence" value="ECO:0007669"/>
    <property type="project" value="UniProtKB-KW"/>
</dbReference>
<name>A0A7R9YEY6_9STRA</name>
<keyword evidence="2" id="KW-0963">Cytoplasm</keyword>
<evidence type="ECO:0000256" key="3">
    <source>
        <dbReference type="ARBA" id="ARBA00022603"/>
    </source>
</evidence>
<gene>
    <name evidence="5" type="ORF">PPYR1160_LOCUS11540</name>
</gene>
<dbReference type="PROSITE" id="PS00092">
    <property type="entry name" value="N6_MTASE"/>
    <property type="match status" value="1"/>
</dbReference>
<dbReference type="GO" id="GO:0005737">
    <property type="term" value="C:cytoplasm"/>
    <property type="evidence" value="ECO:0007669"/>
    <property type="project" value="UniProtKB-SubCell"/>
</dbReference>
<evidence type="ECO:0000256" key="1">
    <source>
        <dbReference type="ARBA" id="ARBA00004496"/>
    </source>
</evidence>
<proteinExistence type="predicted"/>
<dbReference type="PANTHER" id="PTHR13200">
    <property type="entry name" value="EEF1A LYSINE METHYLTRANSFERASE 1"/>
    <property type="match status" value="1"/>
</dbReference>
<evidence type="ECO:0000256" key="4">
    <source>
        <dbReference type="ARBA" id="ARBA00022679"/>
    </source>
</evidence>
<keyword evidence="3" id="KW-0489">Methyltransferase</keyword>
<evidence type="ECO:0008006" key="6">
    <source>
        <dbReference type="Google" id="ProtNLM"/>
    </source>
</evidence>
<organism evidence="5">
    <name type="scientific">Pinguiococcus pyrenoidosus</name>
    <dbReference type="NCBI Taxonomy" id="172671"/>
    <lineage>
        <taxon>Eukaryota</taxon>
        <taxon>Sar</taxon>
        <taxon>Stramenopiles</taxon>
        <taxon>Ochrophyta</taxon>
        <taxon>Pinguiophyceae</taxon>
        <taxon>Pinguiochrysidales</taxon>
        <taxon>Pinguiochrysidaceae</taxon>
        <taxon>Pinguiococcus</taxon>
    </lineage>
</organism>
<reference evidence="5" key="1">
    <citation type="submission" date="2021-01" db="EMBL/GenBank/DDBJ databases">
        <authorList>
            <person name="Corre E."/>
            <person name="Pelletier E."/>
            <person name="Niang G."/>
            <person name="Scheremetjew M."/>
            <person name="Finn R."/>
            <person name="Kale V."/>
            <person name="Holt S."/>
            <person name="Cochrane G."/>
            <person name="Meng A."/>
            <person name="Brown T."/>
            <person name="Cohen L."/>
        </authorList>
    </citation>
    <scope>NUCLEOTIDE SEQUENCE</scope>
    <source>
        <strain evidence="5">CCMP2078</strain>
    </source>
</reference>
<dbReference type="InterPro" id="IPR002052">
    <property type="entry name" value="DNA_methylase_N6_adenine_CS"/>
</dbReference>
<dbReference type="EMBL" id="HBEA01015098">
    <property type="protein sequence ID" value="CAD8262038.1"/>
    <property type="molecule type" value="Transcribed_RNA"/>
</dbReference>
<accession>A0A7R9YEY6</accession>
<evidence type="ECO:0000313" key="5">
    <source>
        <dbReference type="EMBL" id="CAD8262038.1"/>
    </source>
</evidence>
<dbReference type="InterPro" id="IPR041370">
    <property type="entry name" value="Mlase_EEF1AKMT1/ZCCHC4"/>
</dbReference>